<dbReference type="InterPro" id="IPR056913">
    <property type="entry name" value="TRAPPC10/Trs130_N"/>
</dbReference>
<accession>A0AAJ0GEH4</accession>
<sequence>MDTSSSSKVTVEYHDPSGVFQLISKEIAARLPLRNLIWRSPTRPLRKINSLHLEVLPDNFTKNSLRPPVPRTDSDGTTSFDIVRSGLDPRKNAAKERRHQIPGLQTSPYLKLYILRTDDKDAYKATERKKIRDWVRDNAAASSKGKSENHEAFEWMIIHVVLPDTTASTEPRWRESSRDSEELKERKQGIKLPGKSTRTVFDKLRADFNESGKNGQDRVAQIRLTRAQVTSDLLPTPAMATTIEETADEREKAWEHLMGKIKAMILTPFDIRVRQYEVDVAEQEARRAMPGFNFCTFFIYKEGLAMAFESIGLVEDTLVIYDELSLGFETVLKSMSGGQADGSATTFAPYTADIIDRIVGSNTPKTNGASVPEGNDSGSMGAFQKDYREKIVRSDISVFDFSCYLFARQNALILRIANAKSSRFGSRSAEKVDSEDLVLISEVCWRAASFIHNAARSLRQDLNSYRASQWEKQVETPLSDADIESLVSSWTYIVAGQMLHETYSPVLETLNEPGRRQSIQNGTTNGLKHPAVASLGGVSAHPHRTSSLPSRKARTSELQGRDSIQSASDSDLISPPLSPGFEAPKSTGATPGLIELVTYRGELLMMQRKMLEHIAKQRGWVSGWALMEETNRAEMEDVDLNGDIDNSSNSKDVASDGKPSDLVAWSLVPAVKSRETFNTLYERLSDQAMRLYLAATQSKRAESILGDLAILKYQQGDFNYAASYFQHVLPFYTDEGWSLMEIEALRMHAMCLKELDRKQEYVVTLLALVAKACGWRKAQSLATGRAPTFDEVANVAGVLPEALAFSKHLDNEQSNPASLYFSDIQLDREVVHFENKDGLSLRLQVRHLLDDDIQLDQIAARLVSVEDPQVEVWLMATNVKLERGLNGVKLESSTTTFGSFYLHGIALQTNKVVFVHEPPQEAGRTDPALFLYPNWHAFGAELSLAKHVQIDKARYLDVRLGSGWNAVQAVDLKFRPATAGLRLHLADATFDNIKARPDNHQQGQLSLGVLDAGSDALVRVPYSLEQAGQGIFIRMEASYTTSDGTFVFLTSAQFQTRLPLDVDVDDSFRIDKLFSNFTLRASRHTPVSITSATLSPSARYAVEEPPFLPMPLYAFEQQPARLVYKVTRKSADGCNIDQKTATLVLNLRYNLVEDSVLSNARRSLETALVGSHYEVFSRLLVPFLSQRCTRLMTSAGFEHAALLCKASLPTFDDIGWSEIIAGLPDIVRNEVADWLSDWHKHNTSNALQHDRVPSEVQCSVTIPVEVPSIDFVHSTSLDIQQEESRFTKGARILKQGQPIEALLQIRTTTNWSSKPDEGGSTEFVYDIQPDSDCWLVGGPKRGHFSAGNGSTHDVEVLLIPLKTGLYNLPHVDVHVAQNEDNAEGKQSAQPTPIVTCEGHYDSAGQVVQVVGASQTSRLFIPEPPTDARPGSRPGSPTTVKDAGG</sequence>
<comment type="caution">
    <text evidence="9">The sequence shown here is derived from an EMBL/GenBank/DDBJ whole genome shotgun (WGS) entry which is preliminary data.</text>
</comment>
<feature type="domain" description="TRAPPC10/Trs130 N-terminal" evidence="6">
    <location>
        <begin position="93"/>
        <end position="418"/>
    </location>
</feature>
<comment type="subcellular location">
    <subcellularLocation>
        <location evidence="1">Golgi apparatus</location>
    </subcellularLocation>
</comment>
<dbReference type="GO" id="GO:1990071">
    <property type="term" value="C:TRAPPII protein complex"/>
    <property type="evidence" value="ECO:0007669"/>
    <property type="project" value="InterPro"/>
</dbReference>
<evidence type="ECO:0000259" key="7">
    <source>
        <dbReference type="Pfam" id="PF23274"/>
    </source>
</evidence>
<dbReference type="Proteomes" id="UP001271007">
    <property type="component" value="Unassembled WGS sequence"/>
</dbReference>
<evidence type="ECO:0008006" key="11">
    <source>
        <dbReference type="Google" id="ProtNLM"/>
    </source>
</evidence>
<proteinExistence type="predicted"/>
<feature type="compositionally biased region" description="Polar residues" evidence="4">
    <location>
        <begin position="517"/>
        <end position="526"/>
    </location>
</feature>
<reference evidence="9" key="1">
    <citation type="submission" date="2023-04" db="EMBL/GenBank/DDBJ databases">
        <title>Black Yeasts Isolated from many extreme environments.</title>
        <authorList>
            <person name="Coleine C."/>
            <person name="Stajich J.E."/>
            <person name="Selbmann L."/>
        </authorList>
    </citation>
    <scope>NUCLEOTIDE SEQUENCE</scope>
    <source>
        <strain evidence="9">CCFEE 5312</strain>
    </source>
</reference>
<dbReference type="InterPro" id="IPR056916">
    <property type="entry name" value="NTS_TR130"/>
</dbReference>
<dbReference type="Pfam" id="PF24965">
    <property type="entry name" value="TRS130_4HB"/>
    <property type="match status" value="1"/>
</dbReference>
<evidence type="ECO:0000259" key="5">
    <source>
        <dbReference type="Pfam" id="PF12584"/>
    </source>
</evidence>
<evidence type="ECO:0000256" key="2">
    <source>
        <dbReference type="ARBA" id="ARBA00022448"/>
    </source>
</evidence>
<dbReference type="PANTHER" id="PTHR13251">
    <property type="entry name" value="EPILEPSY HOLOPROSENCEPHALY CANDIDATE 1/TMEM1"/>
    <property type="match status" value="1"/>
</dbReference>
<evidence type="ECO:0000259" key="6">
    <source>
        <dbReference type="Pfam" id="PF23036"/>
    </source>
</evidence>
<protein>
    <recommendedName>
        <fullName evidence="11">Trafficking protein particle complex subunit 10</fullName>
    </recommendedName>
</protein>
<dbReference type="PANTHER" id="PTHR13251:SF3">
    <property type="entry name" value="TRAFFICKING PROTEIN PARTICLE COMPLEX SUBUNIT 10"/>
    <property type="match status" value="1"/>
</dbReference>
<dbReference type="GO" id="GO:0006891">
    <property type="term" value="P:intra-Golgi vesicle-mediated transport"/>
    <property type="evidence" value="ECO:0007669"/>
    <property type="project" value="TreeGrafter"/>
</dbReference>
<feature type="compositionally biased region" description="Polar residues" evidence="4">
    <location>
        <begin position="556"/>
        <end position="565"/>
    </location>
</feature>
<dbReference type="InterPro" id="IPR055505">
    <property type="entry name" value="DUF7077"/>
</dbReference>
<evidence type="ECO:0000256" key="1">
    <source>
        <dbReference type="ARBA" id="ARBA00004555"/>
    </source>
</evidence>
<feature type="region of interest" description="Disordered" evidence="4">
    <location>
        <begin position="166"/>
        <end position="192"/>
    </location>
</feature>
<name>A0AAJ0GEH4_9PEZI</name>
<dbReference type="Pfam" id="PF23036">
    <property type="entry name" value="TRAPPC10_1st"/>
    <property type="match status" value="1"/>
</dbReference>
<dbReference type="GO" id="GO:0034498">
    <property type="term" value="P:early endosome to Golgi transport"/>
    <property type="evidence" value="ECO:0007669"/>
    <property type="project" value="TreeGrafter"/>
</dbReference>
<feature type="domain" description="Trs130 NTS" evidence="8">
    <location>
        <begin position="666"/>
        <end position="758"/>
    </location>
</feature>
<dbReference type="EMBL" id="JAWDJX010000007">
    <property type="protein sequence ID" value="KAK3055971.1"/>
    <property type="molecule type" value="Genomic_DNA"/>
</dbReference>
<dbReference type="Pfam" id="PF12584">
    <property type="entry name" value="TRAPPC10"/>
    <property type="match status" value="1"/>
</dbReference>
<feature type="compositionally biased region" description="Low complexity" evidence="4">
    <location>
        <begin position="566"/>
        <end position="575"/>
    </location>
</feature>
<dbReference type="Pfam" id="PF24967">
    <property type="entry name" value="NTS_TR130"/>
    <property type="match status" value="1"/>
</dbReference>
<keyword evidence="3" id="KW-0333">Golgi apparatus</keyword>
<organism evidence="9 10">
    <name type="scientific">Extremus antarcticus</name>
    <dbReference type="NCBI Taxonomy" id="702011"/>
    <lineage>
        <taxon>Eukaryota</taxon>
        <taxon>Fungi</taxon>
        <taxon>Dikarya</taxon>
        <taxon>Ascomycota</taxon>
        <taxon>Pezizomycotina</taxon>
        <taxon>Dothideomycetes</taxon>
        <taxon>Dothideomycetidae</taxon>
        <taxon>Mycosphaerellales</taxon>
        <taxon>Extremaceae</taxon>
        <taxon>Extremus</taxon>
    </lineage>
</organism>
<feature type="compositionally biased region" description="Basic and acidic residues" evidence="4">
    <location>
        <begin position="171"/>
        <end position="188"/>
    </location>
</feature>
<dbReference type="InterPro" id="IPR022233">
    <property type="entry name" value="TRAPPC10/Trs130_C"/>
</dbReference>
<feature type="region of interest" description="Disordered" evidence="4">
    <location>
        <begin position="64"/>
        <end position="84"/>
    </location>
</feature>
<feature type="region of interest" description="Disordered" evidence="4">
    <location>
        <begin position="361"/>
        <end position="381"/>
    </location>
</feature>
<gene>
    <name evidence="9" type="ORF">LTR09_003205</name>
</gene>
<feature type="domain" description="DUF7077" evidence="7">
    <location>
        <begin position="936"/>
        <end position="1052"/>
    </location>
</feature>
<evidence type="ECO:0000256" key="3">
    <source>
        <dbReference type="ARBA" id="ARBA00023034"/>
    </source>
</evidence>
<evidence type="ECO:0000313" key="9">
    <source>
        <dbReference type="EMBL" id="KAK3055971.1"/>
    </source>
</evidence>
<dbReference type="GO" id="GO:0005829">
    <property type="term" value="C:cytosol"/>
    <property type="evidence" value="ECO:0007669"/>
    <property type="project" value="GOC"/>
</dbReference>
<keyword evidence="10" id="KW-1185">Reference proteome</keyword>
<evidence type="ECO:0000256" key="4">
    <source>
        <dbReference type="SAM" id="MobiDB-lite"/>
    </source>
</evidence>
<evidence type="ECO:0000313" key="10">
    <source>
        <dbReference type="Proteomes" id="UP001271007"/>
    </source>
</evidence>
<evidence type="ECO:0000259" key="8">
    <source>
        <dbReference type="Pfam" id="PF24967"/>
    </source>
</evidence>
<feature type="region of interest" description="Disordered" evidence="4">
    <location>
        <begin position="1419"/>
        <end position="1444"/>
    </location>
</feature>
<keyword evidence="2" id="KW-0813">Transport</keyword>
<dbReference type="Pfam" id="PF23274">
    <property type="entry name" value="DUF7077"/>
    <property type="match status" value="1"/>
</dbReference>
<feature type="region of interest" description="Disordered" evidence="4">
    <location>
        <begin position="639"/>
        <end position="658"/>
    </location>
</feature>
<dbReference type="InterPro" id="IPR045126">
    <property type="entry name" value="TRAPPC10/Trs130"/>
</dbReference>
<feature type="domain" description="TRAPPC10/Trs130 C-terminal" evidence="5">
    <location>
        <begin position="1263"/>
        <end position="1410"/>
    </location>
</feature>
<feature type="region of interest" description="Disordered" evidence="4">
    <location>
        <begin position="516"/>
        <end position="587"/>
    </location>
</feature>